<dbReference type="GO" id="GO:0000287">
    <property type="term" value="F:magnesium ion binding"/>
    <property type="evidence" value="ECO:0007669"/>
    <property type="project" value="InterPro"/>
</dbReference>
<dbReference type="Proteomes" id="UP000233730">
    <property type="component" value="Unassembled WGS sequence"/>
</dbReference>
<gene>
    <name evidence="1" type="ORF">CQR46_0936</name>
</gene>
<dbReference type="GO" id="GO:0006310">
    <property type="term" value="P:DNA recombination"/>
    <property type="evidence" value="ECO:0007669"/>
    <property type="project" value="InterPro"/>
</dbReference>
<dbReference type="InterPro" id="IPR008822">
    <property type="entry name" value="Endonuclease_RusA-like"/>
</dbReference>
<dbReference type="InterPro" id="IPR036614">
    <property type="entry name" value="RusA-like_sf"/>
</dbReference>
<dbReference type="AlphaFoldDB" id="A0A2N3QHL2"/>
<organism evidence="1 2">
    <name type="scientific">Bifidobacterium pseudolongum subsp. globosum</name>
    <dbReference type="NCBI Taxonomy" id="1690"/>
    <lineage>
        <taxon>Bacteria</taxon>
        <taxon>Bacillati</taxon>
        <taxon>Actinomycetota</taxon>
        <taxon>Actinomycetes</taxon>
        <taxon>Bifidobacteriales</taxon>
        <taxon>Bifidobacteriaceae</taxon>
        <taxon>Bifidobacterium</taxon>
    </lineage>
</organism>
<name>A0A2N3QHL2_9BIFI</name>
<dbReference type="Gene3D" id="3.30.1330.70">
    <property type="entry name" value="Holliday junction resolvase RusA"/>
    <property type="match status" value="1"/>
</dbReference>
<sequence length="149" mass="16531">MGQLETSVYGTPAPKGSYNAVRNRAGRQVFLPASRHEPIWRAQVAAAIRGAWIRTHPGEPLPHYDGPIGYEAIYYMPRPKSVHRLLPTVPPDLDKITRSTWDGITDSGLIVDDSRITIIGLCAKVYADRRQPGAWIRISWGDDMPGIGD</sequence>
<evidence type="ECO:0000313" key="2">
    <source>
        <dbReference type="Proteomes" id="UP000233730"/>
    </source>
</evidence>
<dbReference type="GO" id="GO:0006281">
    <property type="term" value="P:DNA repair"/>
    <property type="evidence" value="ECO:0007669"/>
    <property type="project" value="InterPro"/>
</dbReference>
<dbReference type="SUPFAM" id="SSF103084">
    <property type="entry name" value="Holliday junction resolvase RusA"/>
    <property type="match status" value="1"/>
</dbReference>
<dbReference type="EMBL" id="PCGZ01000005">
    <property type="protein sequence ID" value="PKU90740.1"/>
    <property type="molecule type" value="Genomic_DNA"/>
</dbReference>
<proteinExistence type="predicted"/>
<reference evidence="1 2" key="1">
    <citation type="submission" date="2017-10" db="EMBL/GenBank/DDBJ databases">
        <title>Bifidobacterium genomics.</title>
        <authorList>
            <person name="Lugli G.A."/>
            <person name="Milani C."/>
            <person name="Mancabelli L."/>
        </authorList>
    </citation>
    <scope>NUCLEOTIDE SEQUENCE [LARGE SCALE GENOMIC DNA]</scope>
    <source>
        <strain evidence="1 2">1524B</strain>
    </source>
</reference>
<evidence type="ECO:0000313" key="1">
    <source>
        <dbReference type="EMBL" id="PKU90740.1"/>
    </source>
</evidence>
<dbReference type="RefSeq" id="WP_101429832.1">
    <property type="nucleotide sequence ID" value="NZ_PCGZ01000005.1"/>
</dbReference>
<comment type="caution">
    <text evidence="1">The sequence shown here is derived from an EMBL/GenBank/DDBJ whole genome shotgun (WGS) entry which is preliminary data.</text>
</comment>
<protein>
    <submittedName>
        <fullName evidence="1">Uncharacterized protein</fullName>
    </submittedName>
</protein>
<dbReference type="Pfam" id="PF05866">
    <property type="entry name" value="RusA"/>
    <property type="match status" value="1"/>
</dbReference>
<accession>A0A2N3QHL2</accession>